<dbReference type="AlphaFoldDB" id="A0A939NFJ1"/>
<protein>
    <submittedName>
        <fullName evidence="5">TonB-dependent receptor</fullName>
    </submittedName>
</protein>
<evidence type="ECO:0000256" key="3">
    <source>
        <dbReference type="ARBA" id="ARBA00023237"/>
    </source>
</evidence>
<keyword evidence="5" id="KW-0675">Receptor</keyword>
<accession>A0A939NFJ1</accession>
<dbReference type="GO" id="GO:0009279">
    <property type="term" value="C:cell outer membrane"/>
    <property type="evidence" value="ECO:0007669"/>
    <property type="project" value="UniProtKB-SubCell"/>
</dbReference>
<proteinExistence type="predicted"/>
<evidence type="ECO:0000256" key="2">
    <source>
        <dbReference type="ARBA" id="ARBA00023136"/>
    </source>
</evidence>
<feature type="domain" description="TonB-dependent receptor-like beta-barrel" evidence="4">
    <location>
        <begin position="8"/>
        <end position="47"/>
    </location>
</feature>
<reference evidence="5" key="1">
    <citation type="submission" date="2021-03" db="EMBL/GenBank/DDBJ databases">
        <title>Molecular epidemiology and mechanisms of colistin and carbapenem resistance in Enterobacteriaceae from clinical isolates, the environment and porcine samples in Pretoria, South Africa.</title>
        <authorList>
            <person name="Bogoshi D."/>
            <person name="Mbelle N.M."/>
            <person name="Naidoo V."/>
            <person name="Osei Sekyere J."/>
        </authorList>
    </citation>
    <scope>NUCLEOTIDE SEQUENCE</scope>
    <source>
        <strain evidence="5">C052</strain>
    </source>
</reference>
<evidence type="ECO:0000259" key="4">
    <source>
        <dbReference type="Pfam" id="PF00593"/>
    </source>
</evidence>
<dbReference type="InterPro" id="IPR036942">
    <property type="entry name" value="Beta-barrel_TonB_sf"/>
</dbReference>
<organism evidence="5 6">
    <name type="scientific">Providencia rettgeri</name>
    <dbReference type="NCBI Taxonomy" id="587"/>
    <lineage>
        <taxon>Bacteria</taxon>
        <taxon>Pseudomonadati</taxon>
        <taxon>Pseudomonadota</taxon>
        <taxon>Gammaproteobacteria</taxon>
        <taxon>Enterobacterales</taxon>
        <taxon>Morganellaceae</taxon>
        <taxon>Providencia</taxon>
    </lineage>
</organism>
<gene>
    <name evidence="5" type="ORF">J4727_10505</name>
</gene>
<evidence type="ECO:0000313" key="5">
    <source>
        <dbReference type="EMBL" id="MBO1916217.1"/>
    </source>
</evidence>
<evidence type="ECO:0000313" key="6">
    <source>
        <dbReference type="Proteomes" id="UP000664477"/>
    </source>
</evidence>
<keyword evidence="3" id="KW-0998">Cell outer membrane</keyword>
<comment type="caution">
    <text evidence="5">The sequence shown here is derived from an EMBL/GenBank/DDBJ whole genome shotgun (WGS) entry which is preliminary data.</text>
</comment>
<dbReference type="InterPro" id="IPR000531">
    <property type="entry name" value="Beta-barrel_TonB"/>
</dbReference>
<comment type="subcellular location">
    <subcellularLocation>
        <location evidence="1">Cell outer membrane</location>
    </subcellularLocation>
</comment>
<dbReference type="Pfam" id="PF00593">
    <property type="entry name" value="TonB_dep_Rec_b-barrel"/>
    <property type="match status" value="1"/>
</dbReference>
<keyword evidence="2" id="KW-0472">Membrane</keyword>
<name>A0A939NFJ1_PRORE</name>
<dbReference type="EMBL" id="JAGETQ010000050">
    <property type="protein sequence ID" value="MBO1916217.1"/>
    <property type="molecule type" value="Genomic_DNA"/>
</dbReference>
<dbReference type="SUPFAM" id="SSF56935">
    <property type="entry name" value="Porins"/>
    <property type="match status" value="1"/>
</dbReference>
<dbReference type="Proteomes" id="UP000664477">
    <property type="component" value="Unassembled WGS sequence"/>
</dbReference>
<dbReference type="Gene3D" id="2.40.170.20">
    <property type="entry name" value="TonB-dependent receptor, beta-barrel domain"/>
    <property type="match status" value="1"/>
</dbReference>
<sequence length="49" mass="5782">MEHQRKSNLKPEESKQWEIGLEGETGLLFWQLTGYENEITNLIDFTSIQ</sequence>
<evidence type="ECO:0000256" key="1">
    <source>
        <dbReference type="ARBA" id="ARBA00004442"/>
    </source>
</evidence>